<sequence>MSLICGTGCLEYMVNKEYPDGEEGTFLTKRFYRRVLTLPTNQNSDFLLRLIVPSAPSNHSSINVVQKGKVTPD</sequence>
<accession>A0A9N9GLV4</accession>
<comment type="caution">
    <text evidence="1">The sequence shown here is derived from an EMBL/GenBank/DDBJ whole genome shotgun (WGS) entry which is preliminary data.</text>
</comment>
<dbReference type="Proteomes" id="UP000789342">
    <property type="component" value="Unassembled WGS sequence"/>
</dbReference>
<keyword evidence="2" id="KW-1185">Reference proteome</keyword>
<proteinExistence type="predicted"/>
<gene>
    <name evidence="1" type="ORF">AMORRO_LOCUS8405</name>
</gene>
<organism evidence="1 2">
    <name type="scientific">Acaulospora morrowiae</name>
    <dbReference type="NCBI Taxonomy" id="94023"/>
    <lineage>
        <taxon>Eukaryota</taxon>
        <taxon>Fungi</taxon>
        <taxon>Fungi incertae sedis</taxon>
        <taxon>Mucoromycota</taxon>
        <taxon>Glomeromycotina</taxon>
        <taxon>Glomeromycetes</taxon>
        <taxon>Diversisporales</taxon>
        <taxon>Acaulosporaceae</taxon>
        <taxon>Acaulospora</taxon>
    </lineage>
</organism>
<evidence type="ECO:0000313" key="2">
    <source>
        <dbReference type="Proteomes" id="UP000789342"/>
    </source>
</evidence>
<dbReference type="EMBL" id="CAJVPV010007153">
    <property type="protein sequence ID" value="CAG8615241.1"/>
    <property type="molecule type" value="Genomic_DNA"/>
</dbReference>
<name>A0A9N9GLV4_9GLOM</name>
<evidence type="ECO:0000313" key="1">
    <source>
        <dbReference type="EMBL" id="CAG8615241.1"/>
    </source>
</evidence>
<protein>
    <submittedName>
        <fullName evidence="1">6091_t:CDS:1</fullName>
    </submittedName>
</protein>
<dbReference type="AlphaFoldDB" id="A0A9N9GLV4"/>
<reference evidence="1" key="1">
    <citation type="submission" date="2021-06" db="EMBL/GenBank/DDBJ databases">
        <authorList>
            <person name="Kallberg Y."/>
            <person name="Tangrot J."/>
            <person name="Rosling A."/>
        </authorList>
    </citation>
    <scope>NUCLEOTIDE SEQUENCE</scope>
    <source>
        <strain evidence="1">CL551</strain>
    </source>
</reference>